<sequence>MENSISGDDYIYQSGFGNHFSSEAIAGALPVHQNSPLICPFGLYAEQISGTSFTTPRSHNLFSWLYRIKPSVTHEPFKLRVPSNRKILSEFNDSNSSTNPTQLRWKPADIPDLPTDFIDGLSTVCGSGSSFMRHGYAIHMYTANKSMDNCAFCNADGDFLIVPQQGRLFITTECGKLKVSPGDIAIIPQGFRFNVDLPDGPSRGYVAEIFGTHFQLPDLGSIGANGLASPRDFLVPTAWFEDKSYPGYTIVQKFGGELFTAVQDFSPFNVVAWHGNYVPYKVSRVLFKYNDYAI</sequence>
<dbReference type="AlphaFoldDB" id="A0A9D4XH24"/>
<dbReference type="GO" id="GO:0005737">
    <property type="term" value="C:cytoplasm"/>
    <property type="evidence" value="ECO:0007669"/>
    <property type="project" value="TreeGrafter"/>
</dbReference>
<evidence type="ECO:0000313" key="9">
    <source>
        <dbReference type="Proteomes" id="UP001058974"/>
    </source>
</evidence>
<comment type="caution">
    <text evidence="8">The sequence shown here is derived from an EMBL/GenBank/DDBJ whole genome shotgun (WGS) entry which is preliminary data.</text>
</comment>
<evidence type="ECO:0000256" key="2">
    <source>
        <dbReference type="ARBA" id="ARBA00013127"/>
    </source>
</evidence>
<dbReference type="GO" id="GO:0006559">
    <property type="term" value="P:L-phenylalanine catabolic process"/>
    <property type="evidence" value="ECO:0007669"/>
    <property type="project" value="InterPro"/>
</dbReference>
<organism evidence="8 9">
    <name type="scientific">Pisum sativum</name>
    <name type="common">Garden pea</name>
    <name type="synonym">Lathyrus oleraceus</name>
    <dbReference type="NCBI Taxonomy" id="3888"/>
    <lineage>
        <taxon>Eukaryota</taxon>
        <taxon>Viridiplantae</taxon>
        <taxon>Streptophyta</taxon>
        <taxon>Embryophyta</taxon>
        <taxon>Tracheophyta</taxon>
        <taxon>Spermatophyta</taxon>
        <taxon>Magnoliopsida</taxon>
        <taxon>eudicotyledons</taxon>
        <taxon>Gunneridae</taxon>
        <taxon>Pentapetalae</taxon>
        <taxon>rosids</taxon>
        <taxon>fabids</taxon>
        <taxon>Fabales</taxon>
        <taxon>Fabaceae</taxon>
        <taxon>Papilionoideae</taxon>
        <taxon>50 kb inversion clade</taxon>
        <taxon>NPAAA clade</taxon>
        <taxon>Hologalegina</taxon>
        <taxon>IRL clade</taxon>
        <taxon>Fabeae</taxon>
        <taxon>Lathyrus</taxon>
    </lineage>
</organism>
<evidence type="ECO:0000256" key="4">
    <source>
        <dbReference type="ARBA" id="ARBA00022964"/>
    </source>
</evidence>
<keyword evidence="6" id="KW-0408">Iron</keyword>
<dbReference type="CDD" id="cd07000">
    <property type="entry name" value="cupin_HGO_N"/>
    <property type="match status" value="1"/>
</dbReference>
<feature type="domain" description="Homogentisate 1,2-dioxygenase N-terminal" evidence="7">
    <location>
        <begin position="12"/>
        <end position="281"/>
    </location>
</feature>
<reference evidence="8 9" key="1">
    <citation type="journal article" date="2022" name="Nat. Genet.">
        <title>Improved pea reference genome and pan-genome highlight genomic features and evolutionary characteristics.</title>
        <authorList>
            <person name="Yang T."/>
            <person name="Liu R."/>
            <person name="Luo Y."/>
            <person name="Hu S."/>
            <person name="Wang D."/>
            <person name="Wang C."/>
            <person name="Pandey M.K."/>
            <person name="Ge S."/>
            <person name="Xu Q."/>
            <person name="Li N."/>
            <person name="Li G."/>
            <person name="Huang Y."/>
            <person name="Saxena R.K."/>
            <person name="Ji Y."/>
            <person name="Li M."/>
            <person name="Yan X."/>
            <person name="He Y."/>
            <person name="Liu Y."/>
            <person name="Wang X."/>
            <person name="Xiang C."/>
            <person name="Varshney R.K."/>
            <person name="Ding H."/>
            <person name="Gao S."/>
            <person name="Zong X."/>
        </authorList>
    </citation>
    <scope>NUCLEOTIDE SEQUENCE [LARGE SCALE GENOMIC DNA]</scope>
    <source>
        <strain evidence="8 9">cv. Zhongwan 6</strain>
    </source>
</reference>
<dbReference type="GO" id="GO:0004411">
    <property type="term" value="F:homogentisate 1,2-dioxygenase activity"/>
    <property type="evidence" value="ECO:0007669"/>
    <property type="project" value="UniProtKB-EC"/>
</dbReference>
<dbReference type="Gramene" id="Psat04G0412200-T2">
    <property type="protein sequence ID" value="KAI5420212.1"/>
    <property type="gene ID" value="KIW84_044122"/>
</dbReference>
<dbReference type="GO" id="GO:0046872">
    <property type="term" value="F:metal ion binding"/>
    <property type="evidence" value="ECO:0007669"/>
    <property type="project" value="UniProtKB-KW"/>
</dbReference>
<dbReference type="PANTHER" id="PTHR11056:SF0">
    <property type="entry name" value="HOMOGENTISATE 1,2-DIOXYGENASE"/>
    <property type="match status" value="1"/>
</dbReference>
<comment type="pathway">
    <text evidence="1">Amino-acid degradation; L-phenylalanine degradation; acetoacetate and fumarate from L-phenylalanine: step 4/6.</text>
</comment>
<evidence type="ECO:0000313" key="8">
    <source>
        <dbReference type="EMBL" id="KAI5420212.1"/>
    </source>
</evidence>
<evidence type="ECO:0000256" key="5">
    <source>
        <dbReference type="ARBA" id="ARBA00023002"/>
    </source>
</evidence>
<dbReference type="InterPro" id="IPR011051">
    <property type="entry name" value="RmlC_Cupin_sf"/>
</dbReference>
<dbReference type="InterPro" id="IPR046452">
    <property type="entry name" value="HgmA_N"/>
</dbReference>
<dbReference type="EMBL" id="JAMSHJ010000004">
    <property type="protein sequence ID" value="KAI5420212.1"/>
    <property type="molecule type" value="Genomic_DNA"/>
</dbReference>
<keyword evidence="4" id="KW-0223">Dioxygenase</keyword>
<accession>A0A9D4XH24</accession>
<evidence type="ECO:0000256" key="1">
    <source>
        <dbReference type="ARBA" id="ARBA00004704"/>
    </source>
</evidence>
<keyword evidence="5" id="KW-0560">Oxidoreductase</keyword>
<dbReference type="EC" id="1.13.11.5" evidence="2"/>
<proteinExistence type="predicted"/>
<gene>
    <name evidence="8" type="ORF">KIW84_044122</name>
</gene>
<keyword evidence="3" id="KW-0479">Metal-binding</keyword>
<name>A0A9D4XH24_PEA</name>
<dbReference type="PANTHER" id="PTHR11056">
    <property type="entry name" value="HOMOGENTISATE 1,2-DIOXYGENASE"/>
    <property type="match status" value="1"/>
</dbReference>
<evidence type="ECO:0000256" key="6">
    <source>
        <dbReference type="ARBA" id="ARBA00023004"/>
    </source>
</evidence>
<dbReference type="Proteomes" id="UP001058974">
    <property type="component" value="Chromosome 4"/>
</dbReference>
<protein>
    <recommendedName>
        <fullName evidence="2">homogentisate 1,2-dioxygenase</fullName>
        <ecNumber evidence="2">1.13.11.5</ecNumber>
    </recommendedName>
</protein>
<dbReference type="SUPFAM" id="SSF51182">
    <property type="entry name" value="RmlC-like cupins"/>
    <property type="match status" value="1"/>
</dbReference>
<dbReference type="GO" id="GO:0006570">
    <property type="term" value="P:tyrosine metabolic process"/>
    <property type="evidence" value="ECO:0007669"/>
    <property type="project" value="InterPro"/>
</dbReference>
<dbReference type="Pfam" id="PF20510">
    <property type="entry name" value="HgmA_N"/>
    <property type="match status" value="1"/>
</dbReference>
<evidence type="ECO:0000256" key="3">
    <source>
        <dbReference type="ARBA" id="ARBA00022723"/>
    </source>
</evidence>
<evidence type="ECO:0000259" key="7">
    <source>
        <dbReference type="Pfam" id="PF20510"/>
    </source>
</evidence>
<dbReference type="InterPro" id="IPR005708">
    <property type="entry name" value="Homogentis_dOase"/>
</dbReference>
<keyword evidence="9" id="KW-1185">Reference proteome</keyword>